<keyword evidence="4 6" id="KW-0472">Membrane</keyword>
<dbReference type="OrthoDB" id="5985073at2759"/>
<dbReference type="Proteomes" id="UP000319160">
    <property type="component" value="Unassembled WGS sequence"/>
</dbReference>
<feature type="compositionally biased region" description="Polar residues" evidence="5">
    <location>
        <begin position="305"/>
        <end position="334"/>
    </location>
</feature>
<evidence type="ECO:0000256" key="4">
    <source>
        <dbReference type="ARBA" id="ARBA00023136"/>
    </source>
</evidence>
<keyword evidence="2 6" id="KW-0812">Transmembrane</keyword>
<evidence type="ECO:0000256" key="6">
    <source>
        <dbReference type="SAM" id="Phobius"/>
    </source>
</evidence>
<feature type="region of interest" description="Disordered" evidence="5">
    <location>
        <begin position="223"/>
        <end position="248"/>
    </location>
</feature>
<evidence type="ECO:0000256" key="1">
    <source>
        <dbReference type="ARBA" id="ARBA00004167"/>
    </source>
</evidence>
<comment type="caution">
    <text evidence="7">The sequence shown here is derived from an EMBL/GenBank/DDBJ whole genome shotgun (WGS) entry which is preliminary data.</text>
</comment>
<dbReference type="PANTHER" id="PTHR15549:SF26">
    <property type="entry name" value="AXIAL BUDDING PATTERN PROTEIN 2-RELATED"/>
    <property type="match status" value="1"/>
</dbReference>
<evidence type="ECO:0000256" key="3">
    <source>
        <dbReference type="ARBA" id="ARBA00022989"/>
    </source>
</evidence>
<organism evidence="7 8">
    <name type="scientific">Xylaria flabelliformis</name>
    <dbReference type="NCBI Taxonomy" id="2512241"/>
    <lineage>
        <taxon>Eukaryota</taxon>
        <taxon>Fungi</taxon>
        <taxon>Dikarya</taxon>
        <taxon>Ascomycota</taxon>
        <taxon>Pezizomycotina</taxon>
        <taxon>Sordariomycetes</taxon>
        <taxon>Xylariomycetidae</taxon>
        <taxon>Xylariales</taxon>
        <taxon>Xylariaceae</taxon>
        <taxon>Xylaria</taxon>
    </lineage>
</organism>
<feature type="region of interest" description="Disordered" evidence="5">
    <location>
        <begin position="284"/>
        <end position="351"/>
    </location>
</feature>
<feature type="transmembrane region" description="Helical" evidence="6">
    <location>
        <begin position="254"/>
        <end position="277"/>
    </location>
</feature>
<keyword evidence="3 6" id="KW-1133">Transmembrane helix</keyword>
<feature type="region of interest" description="Disordered" evidence="5">
    <location>
        <begin position="1"/>
        <end position="52"/>
    </location>
</feature>
<feature type="compositionally biased region" description="Low complexity" evidence="5">
    <location>
        <begin position="223"/>
        <end position="240"/>
    </location>
</feature>
<dbReference type="GO" id="GO:0071944">
    <property type="term" value="C:cell periphery"/>
    <property type="evidence" value="ECO:0007669"/>
    <property type="project" value="UniProtKB-ARBA"/>
</dbReference>
<dbReference type="InterPro" id="IPR051694">
    <property type="entry name" value="Immunoregulatory_rcpt-like"/>
</dbReference>
<evidence type="ECO:0000256" key="5">
    <source>
        <dbReference type="SAM" id="MobiDB-lite"/>
    </source>
</evidence>
<dbReference type="GO" id="GO:0016020">
    <property type="term" value="C:membrane"/>
    <property type="evidence" value="ECO:0007669"/>
    <property type="project" value="UniProtKB-SubCell"/>
</dbReference>
<feature type="compositionally biased region" description="Basic and acidic residues" evidence="5">
    <location>
        <begin position="335"/>
        <end position="351"/>
    </location>
</feature>
<accession>A0A553IEB3</accession>
<dbReference type="PANTHER" id="PTHR15549">
    <property type="entry name" value="PAIRED IMMUNOGLOBULIN-LIKE TYPE 2 RECEPTOR"/>
    <property type="match status" value="1"/>
</dbReference>
<dbReference type="AlphaFoldDB" id="A0A553IEB3"/>
<evidence type="ECO:0000313" key="8">
    <source>
        <dbReference type="Proteomes" id="UP000319160"/>
    </source>
</evidence>
<comment type="subcellular location">
    <subcellularLocation>
        <location evidence="1">Membrane</location>
        <topology evidence="1">Single-pass membrane protein</topology>
    </subcellularLocation>
</comment>
<keyword evidence="8" id="KW-1185">Reference proteome</keyword>
<dbReference type="EMBL" id="VFLP01000002">
    <property type="protein sequence ID" value="TRX98514.1"/>
    <property type="molecule type" value="Genomic_DNA"/>
</dbReference>
<reference evidence="8" key="1">
    <citation type="submission" date="2019-06" db="EMBL/GenBank/DDBJ databases">
        <title>Draft genome sequence of the griseofulvin-producing fungus Xylaria cubensis strain G536.</title>
        <authorList>
            <person name="Mead M.E."/>
            <person name="Raja H.A."/>
            <person name="Steenwyk J.L."/>
            <person name="Knowles S.L."/>
            <person name="Oberlies N.H."/>
            <person name="Rokas A."/>
        </authorList>
    </citation>
    <scope>NUCLEOTIDE SEQUENCE [LARGE SCALE GENOMIC DNA]</scope>
    <source>
        <strain evidence="8">G536</strain>
    </source>
</reference>
<proteinExistence type="predicted"/>
<name>A0A553IEB3_9PEZI</name>
<dbReference type="STRING" id="2512241.A0A553IEB3"/>
<protein>
    <submittedName>
        <fullName evidence="7">Uncharacterized protein</fullName>
    </submittedName>
</protein>
<feature type="compositionally biased region" description="Low complexity" evidence="5">
    <location>
        <begin position="38"/>
        <end position="52"/>
    </location>
</feature>
<sequence length="351" mass="36975">MALLGRNGKQASPTELNRLNARGKGNVVPETLHVRADPTATSTSRSPTKSTPYAVPLTTTFIPPESCNEEHLTMLAPPGYFIWLNEPVPVSGTTVSDCYPPEFLSYYTPYKVNPTTVGSMVPLMSPLVFPFGWQVVSGEGDYQALCPSESGYAFTPPKNPLIDSKRPAYGGTCYSEWPLSSSAFVEVYGSDSLSGTMLVTATTSPFAAYAHVIDGIVVSTLSPTSSRSGSSSGQTSAGSAQSGGSGHTSLSPGAIAGIVIGVVAAVALIALGVYLFARRRHRQLPNQQQQTPPPPPPPKDEAALTTVSSNIGTQNLTSRPSEVMSMQTSISEMGTESHLHELEAGLPTEKP</sequence>
<dbReference type="CDD" id="cd12087">
    <property type="entry name" value="TM_EGFR-like"/>
    <property type="match status" value="1"/>
</dbReference>
<evidence type="ECO:0000256" key="2">
    <source>
        <dbReference type="ARBA" id="ARBA00022692"/>
    </source>
</evidence>
<gene>
    <name evidence="7" type="ORF">FHL15_000588</name>
</gene>
<evidence type="ECO:0000313" key="7">
    <source>
        <dbReference type="EMBL" id="TRX98514.1"/>
    </source>
</evidence>